<feature type="non-terminal residue" evidence="1">
    <location>
        <position position="1"/>
    </location>
</feature>
<comment type="caution">
    <text evidence="1">The sequence shown here is derived from an EMBL/GenBank/DDBJ whole genome shotgun (WGS) entry which is preliminary data.</text>
</comment>
<reference evidence="1" key="1">
    <citation type="submission" date="2023-05" db="EMBL/GenBank/DDBJ databases">
        <authorList>
            <person name="Stuckert A."/>
        </authorList>
    </citation>
    <scope>NUCLEOTIDE SEQUENCE</scope>
</reference>
<keyword evidence="2" id="KW-1185">Reference proteome</keyword>
<protein>
    <submittedName>
        <fullName evidence="1">Uncharacterized protein</fullName>
    </submittedName>
</protein>
<dbReference type="EMBL" id="CATNWA010000060">
    <property type="protein sequence ID" value="CAI9532467.1"/>
    <property type="molecule type" value="Genomic_DNA"/>
</dbReference>
<accession>A0ABN9ACU7</accession>
<dbReference type="Proteomes" id="UP001162483">
    <property type="component" value="Unassembled WGS sequence"/>
</dbReference>
<proteinExistence type="predicted"/>
<name>A0ABN9ACU7_9NEOB</name>
<dbReference type="InterPro" id="IPR035892">
    <property type="entry name" value="C2_domain_sf"/>
</dbReference>
<sequence length="125" mass="13601">GACVSAAVSDESVAGDSGVYEACAKPPCEDVAFNEEYPMLGAAQVQLILRYDSGNASFVIIIGEARYHPSRVQYDSRVYIRVAILPSSGDMSCLFRTKVYPVAETVVFNELFRASILQSALQQKI</sequence>
<gene>
    <name evidence="1" type="ORF">SPARVUS_LOCUS226165</name>
</gene>
<evidence type="ECO:0000313" key="2">
    <source>
        <dbReference type="Proteomes" id="UP001162483"/>
    </source>
</evidence>
<evidence type="ECO:0000313" key="1">
    <source>
        <dbReference type="EMBL" id="CAI9532467.1"/>
    </source>
</evidence>
<dbReference type="Gene3D" id="2.60.40.150">
    <property type="entry name" value="C2 domain"/>
    <property type="match status" value="1"/>
</dbReference>
<dbReference type="SUPFAM" id="SSF49562">
    <property type="entry name" value="C2 domain (Calcium/lipid-binding domain, CaLB)"/>
    <property type="match status" value="1"/>
</dbReference>
<organism evidence="1 2">
    <name type="scientific">Staurois parvus</name>
    <dbReference type="NCBI Taxonomy" id="386267"/>
    <lineage>
        <taxon>Eukaryota</taxon>
        <taxon>Metazoa</taxon>
        <taxon>Chordata</taxon>
        <taxon>Craniata</taxon>
        <taxon>Vertebrata</taxon>
        <taxon>Euteleostomi</taxon>
        <taxon>Amphibia</taxon>
        <taxon>Batrachia</taxon>
        <taxon>Anura</taxon>
        <taxon>Neobatrachia</taxon>
        <taxon>Ranoidea</taxon>
        <taxon>Ranidae</taxon>
        <taxon>Staurois</taxon>
    </lineage>
</organism>